<reference evidence="1 2" key="1">
    <citation type="journal article" date="2022" name="Genome Biol. Evol.">
        <title>The Spruce Budworm Genome: Reconstructing the Evolutionary History of Antifreeze Proteins.</title>
        <authorList>
            <person name="Beliveau C."/>
            <person name="Gagne P."/>
            <person name="Picq S."/>
            <person name="Vernygora O."/>
            <person name="Keeling C.I."/>
            <person name="Pinkney K."/>
            <person name="Doucet D."/>
            <person name="Wen F."/>
            <person name="Johnston J.S."/>
            <person name="Maaroufi H."/>
            <person name="Boyle B."/>
            <person name="Laroche J."/>
            <person name="Dewar K."/>
            <person name="Juretic N."/>
            <person name="Blackburn G."/>
            <person name="Nisole A."/>
            <person name="Brunet B."/>
            <person name="Brandao M."/>
            <person name="Lumley L."/>
            <person name="Duan J."/>
            <person name="Quan G."/>
            <person name="Lucarotti C.J."/>
            <person name="Roe A.D."/>
            <person name="Sperling F.A.H."/>
            <person name="Levesque R.C."/>
            <person name="Cusson M."/>
        </authorList>
    </citation>
    <scope>NUCLEOTIDE SEQUENCE [LARGE SCALE GENOMIC DNA]</scope>
    <source>
        <tissue evidence="1">Whole insects</tissue>
    </source>
</reference>
<keyword evidence="2" id="KW-1185">Reference proteome</keyword>
<organism evidence="1 2">
    <name type="scientific">Choristoneura fumiferana</name>
    <name type="common">Spruce budworm moth</name>
    <name type="synonym">Archips fumiferana</name>
    <dbReference type="NCBI Taxonomy" id="7141"/>
    <lineage>
        <taxon>Eukaryota</taxon>
        <taxon>Metazoa</taxon>
        <taxon>Ecdysozoa</taxon>
        <taxon>Arthropoda</taxon>
        <taxon>Hexapoda</taxon>
        <taxon>Insecta</taxon>
        <taxon>Pterygota</taxon>
        <taxon>Neoptera</taxon>
        <taxon>Endopterygota</taxon>
        <taxon>Lepidoptera</taxon>
        <taxon>Glossata</taxon>
        <taxon>Ditrysia</taxon>
        <taxon>Tortricoidea</taxon>
        <taxon>Tortricidae</taxon>
        <taxon>Tortricinae</taxon>
        <taxon>Choristoneura</taxon>
    </lineage>
</organism>
<evidence type="ECO:0000313" key="1">
    <source>
        <dbReference type="EMBL" id="KAI8439051.1"/>
    </source>
</evidence>
<dbReference type="EMBL" id="CM046123">
    <property type="protein sequence ID" value="KAI8439051.1"/>
    <property type="molecule type" value="Genomic_DNA"/>
</dbReference>
<evidence type="ECO:0000313" key="2">
    <source>
        <dbReference type="Proteomes" id="UP001064048"/>
    </source>
</evidence>
<comment type="caution">
    <text evidence="1">The sequence shown here is derived from an EMBL/GenBank/DDBJ whole genome shotgun (WGS) entry which is preliminary data.</text>
</comment>
<accession>A0ACC0KSK9</accession>
<proteinExistence type="predicted"/>
<gene>
    <name evidence="1" type="ORF">MSG28_012923</name>
</gene>
<dbReference type="Proteomes" id="UP001064048">
    <property type="component" value="Chromosome 23"/>
</dbReference>
<name>A0ACC0KSK9_CHOFU</name>
<protein>
    <submittedName>
        <fullName evidence="1">Uncharacterized protein</fullName>
    </submittedName>
</protein>
<sequence length="334" mass="36006">MFVTRRLNKQLRVNALFADTGGVPARPSTAGRRSVVIYGVLRKGAAASAPFRADAALKYLAPARKHKKRARLRAGAGRGGGGRPGPGARARPSVRAGPASMEQLIAAVRCYPCLWNTTAIEYRDQELKDAAWAEKLRDSYRDALKRASEMQAREAPARKNYPWKYMSAMGFLQPHMSARKRPAGAPPPDADPDNGHDAPDAPDADAHNGHDAPTTRAPTAPATTPPTLAPRPSARARSSHRRQAQGKRRVSEGAWRRGRSPPAPAPDPLDIFFNSMCQSTKRFPYPAQLKVKRALFEAVMAGEEALLAEQQSYASLWARAASASSSDDAGAAAS</sequence>